<evidence type="ECO:0000313" key="1">
    <source>
        <dbReference type="EMBL" id="CAB4026826.1"/>
    </source>
</evidence>
<organism evidence="1 2">
    <name type="scientific">Paramuricea clavata</name>
    <name type="common">Red gorgonian</name>
    <name type="synonym">Violescent sea-whip</name>
    <dbReference type="NCBI Taxonomy" id="317549"/>
    <lineage>
        <taxon>Eukaryota</taxon>
        <taxon>Metazoa</taxon>
        <taxon>Cnidaria</taxon>
        <taxon>Anthozoa</taxon>
        <taxon>Octocorallia</taxon>
        <taxon>Malacalcyonacea</taxon>
        <taxon>Plexauridae</taxon>
        <taxon>Paramuricea</taxon>
    </lineage>
</organism>
<dbReference type="InterPro" id="IPR013176">
    <property type="entry name" value="Ccz1"/>
</dbReference>
<keyword evidence="2" id="KW-1185">Reference proteome</keyword>
<dbReference type="GO" id="GO:0035658">
    <property type="term" value="C:Mon1-Ccz1 complex"/>
    <property type="evidence" value="ECO:0007669"/>
    <property type="project" value="InterPro"/>
</dbReference>
<accession>A0A6S7J4L1</accession>
<proteinExistence type="predicted"/>
<dbReference type="AlphaFoldDB" id="A0A6S7J4L1"/>
<dbReference type="OrthoDB" id="240546at2759"/>
<dbReference type="InterPro" id="IPR043989">
    <property type="entry name" value="CCZ1/INTU/HSP4_longin_3"/>
</dbReference>
<feature type="non-terminal residue" evidence="1">
    <location>
        <position position="1"/>
    </location>
</feature>
<sequence length="108" mass="12755">PDNEYRYVYFNHMNLAQKTTMHNKKQNQMCVSPEIIKIICNINADFARANEDGEVFMKTLTDCWVVGRKSDQRELYVILHQKNANLIDVNEEVKKMTATHFSHIFFLD</sequence>
<reference evidence="1" key="1">
    <citation type="submission" date="2020-04" db="EMBL/GenBank/DDBJ databases">
        <authorList>
            <person name="Alioto T."/>
            <person name="Alioto T."/>
            <person name="Gomez Garrido J."/>
        </authorList>
    </citation>
    <scope>NUCLEOTIDE SEQUENCE</scope>
    <source>
        <strain evidence="1">A484AB</strain>
    </source>
</reference>
<name>A0A6S7J4L1_PARCT</name>
<dbReference type="PANTHER" id="PTHR13056">
    <property type="entry name" value="VACUOLAR FUSION PROTEIN CCZ1 HOMOLOG-RELATED"/>
    <property type="match status" value="1"/>
</dbReference>
<dbReference type="PANTHER" id="PTHR13056:SF0">
    <property type="entry name" value="VACUOLAR FUSION PROTEIN CCZ1 HOMOLOG-RELATED"/>
    <property type="match status" value="1"/>
</dbReference>
<protein>
    <submittedName>
        <fullName evidence="1">Vacuolar fusion CCZ1 homolog</fullName>
    </submittedName>
</protein>
<dbReference type="GO" id="GO:0016192">
    <property type="term" value="P:vesicle-mediated transport"/>
    <property type="evidence" value="ECO:0007669"/>
    <property type="project" value="InterPro"/>
</dbReference>
<gene>
    <name evidence="1" type="ORF">PACLA_8A088991</name>
</gene>
<evidence type="ECO:0000313" key="2">
    <source>
        <dbReference type="Proteomes" id="UP001152795"/>
    </source>
</evidence>
<dbReference type="Proteomes" id="UP001152795">
    <property type="component" value="Unassembled WGS sequence"/>
</dbReference>
<comment type="caution">
    <text evidence="1">The sequence shown here is derived from an EMBL/GenBank/DDBJ whole genome shotgun (WGS) entry which is preliminary data.</text>
</comment>
<dbReference type="Pfam" id="PF19033">
    <property type="entry name" value="Intu_longin_3"/>
    <property type="match status" value="1"/>
</dbReference>
<dbReference type="EMBL" id="CACRXK020014430">
    <property type="protein sequence ID" value="CAB4026826.1"/>
    <property type="molecule type" value="Genomic_DNA"/>
</dbReference>